<sequence length="282" mass="31183">MTFLGKVLVVVQLGLAVLFMAFAGAVFTSQVNWRAAHEQAKKALDAAQSKAQTDLNALQTQLDQLQQRYNQLLNEKTALEGQVTTLTDDNKRLDADNKALKIEVDVARTAAQLATQEAEERSAESKLQRARNAELNDSRNATVAELNAERDRIFALQLELAQIKQKEAKLLKDLAVMRNYLASKDLPTDPKLMTVGSAPPPPVDGKILEARPAARGQRMYVEVSLGQDDGLVVGHEMTVYRGDKYKGKIRLEDVRPDKSVGVVVETAPNSKIEKDDYVTTRL</sequence>
<evidence type="ECO:0000313" key="2">
    <source>
        <dbReference type="EMBL" id="HGT40990.1"/>
    </source>
</evidence>
<keyword evidence="1" id="KW-0175">Coiled coil</keyword>
<feature type="coiled-coil region" evidence="1">
    <location>
        <begin position="48"/>
        <end position="166"/>
    </location>
</feature>
<proteinExistence type="predicted"/>
<name>A0A7C4QXM1_9PLAN</name>
<reference evidence="2" key="1">
    <citation type="journal article" date="2020" name="mSystems">
        <title>Genome- and Community-Level Interaction Insights into Carbon Utilization and Element Cycling Functions of Hydrothermarchaeota in Hydrothermal Sediment.</title>
        <authorList>
            <person name="Zhou Z."/>
            <person name="Liu Y."/>
            <person name="Xu W."/>
            <person name="Pan J."/>
            <person name="Luo Z.H."/>
            <person name="Li M."/>
        </authorList>
    </citation>
    <scope>NUCLEOTIDE SEQUENCE [LARGE SCALE GENOMIC DNA]</scope>
    <source>
        <strain evidence="2">SpSt-508</strain>
    </source>
</reference>
<gene>
    <name evidence="2" type="ORF">ENS64_17230</name>
</gene>
<comment type="caution">
    <text evidence="2">The sequence shown here is derived from an EMBL/GenBank/DDBJ whole genome shotgun (WGS) entry which is preliminary data.</text>
</comment>
<accession>A0A7C4QXM1</accession>
<dbReference type="EMBL" id="DSVQ01000019">
    <property type="protein sequence ID" value="HGT40990.1"/>
    <property type="molecule type" value="Genomic_DNA"/>
</dbReference>
<organism evidence="2">
    <name type="scientific">Schlesneria paludicola</name>
    <dbReference type="NCBI Taxonomy" id="360056"/>
    <lineage>
        <taxon>Bacteria</taxon>
        <taxon>Pseudomonadati</taxon>
        <taxon>Planctomycetota</taxon>
        <taxon>Planctomycetia</taxon>
        <taxon>Planctomycetales</taxon>
        <taxon>Planctomycetaceae</taxon>
        <taxon>Schlesneria</taxon>
    </lineage>
</organism>
<protein>
    <submittedName>
        <fullName evidence="2">Uncharacterized protein</fullName>
    </submittedName>
</protein>
<evidence type="ECO:0000256" key="1">
    <source>
        <dbReference type="SAM" id="Coils"/>
    </source>
</evidence>
<dbReference type="SUPFAM" id="SSF90257">
    <property type="entry name" value="Myosin rod fragments"/>
    <property type="match status" value="1"/>
</dbReference>
<dbReference type="AlphaFoldDB" id="A0A7C4QXM1"/>